<evidence type="ECO:0000256" key="6">
    <source>
        <dbReference type="ARBA" id="ARBA00023136"/>
    </source>
</evidence>
<comment type="caution">
    <text evidence="9">The sequence shown here is derived from an EMBL/GenBank/DDBJ whole genome shotgun (WGS) entry which is preliminary data.</text>
</comment>
<feature type="domain" description="Bacterial sugar transferase" evidence="8">
    <location>
        <begin position="254"/>
        <end position="434"/>
    </location>
</feature>
<evidence type="ECO:0000256" key="1">
    <source>
        <dbReference type="ARBA" id="ARBA00004141"/>
    </source>
</evidence>
<evidence type="ECO:0000313" key="9">
    <source>
        <dbReference type="EMBL" id="MBT9809547.1"/>
    </source>
</evidence>
<keyword evidence="4 7" id="KW-0812">Transmembrane</keyword>
<feature type="transmembrane region" description="Helical" evidence="7">
    <location>
        <begin position="256"/>
        <end position="280"/>
    </location>
</feature>
<evidence type="ECO:0000256" key="5">
    <source>
        <dbReference type="ARBA" id="ARBA00022989"/>
    </source>
</evidence>
<dbReference type="Proteomes" id="UP000708338">
    <property type="component" value="Unassembled WGS sequence"/>
</dbReference>
<comment type="similarity">
    <text evidence="2">Belongs to the bacterial sugar transferase family.</text>
</comment>
<dbReference type="PANTHER" id="PTHR30576:SF0">
    <property type="entry name" value="UNDECAPRENYL-PHOSPHATE N-ACETYLGALACTOSAMINYL 1-PHOSPHATE TRANSFERASE-RELATED"/>
    <property type="match status" value="1"/>
</dbReference>
<gene>
    <name evidence="9" type="ORF">GPL26_07795</name>
</gene>
<evidence type="ECO:0000256" key="3">
    <source>
        <dbReference type="ARBA" id="ARBA00022679"/>
    </source>
</evidence>
<keyword evidence="5 7" id="KW-1133">Transmembrane helix</keyword>
<evidence type="ECO:0000259" key="8">
    <source>
        <dbReference type="Pfam" id="PF02397"/>
    </source>
</evidence>
<dbReference type="GO" id="GO:0016020">
    <property type="term" value="C:membrane"/>
    <property type="evidence" value="ECO:0007669"/>
    <property type="project" value="UniProtKB-SubCell"/>
</dbReference>
<feature type="transmembrane region" description="Helical" evidence="7">
    <location>
        <begin position="12"/>
        <end position="29"/>
    </location>
</feature>
<dbReference type="RefSeq" id="WP_215630011.1">
    <property type="nucleotide sequence ID" value="NZ_JAJPZI010000482.1"/>
</dbReference>
<dbReference type="EMBL" id="WQPS01000006">
    <property type="protein sequence ID" value="MBT9809547.1"/>
    <property type="molecule type" value="Genomic_DNA"/>
</dbReference>
<dbReference type="InterPro" id="IPR003362">
    <property type="entry name" value="Bact_transf"/>
</dbReference>
<dbReference type="InterPro" id="IPR017475">
    <property type="entry name" value="EPS_sugar_tfrase"/>
</dbReference>
<evidence type="ECO:0000256" key="7">
    <source>
        <dbReference type="SAM" id="Phobius"/>
    </source>
</evidence>
<organism evidence="9 10">
    <name type="scientific">Enterocloster citroniae</name>
    <dbReference type="NCBI Taxonomy" id="358743"/>
    <lineage>
        <taxon>Bacteria</taxon>
        <taxon>Bacillati</taxon>
        <taxon>Bacillota</taxon>
        <taxon>Clostridia</taxon>
        <taxon>Lachnospirales</taxon>
        <taxon>Lachnospiraceae</taxon>
        <taxon>Enterocloster</taxon>
    </lineage>
</organism>
<comment type="subcellular location">
    <subcellularLocation>
        <location evidence="1">Membrane</location>
        <topology evidence="1">Multi-pass membrane protein</topology>
    </subcellularLocation>
</comment>
<dbReference type="PANTHER" id="PTHR30576">
    <property type="entry name" value="COLANIC BIOSYNTHESIS UDP-GLUCOSE LIPID CARRIER TRANSFERASE"/>
    <property type="match status" value="1"/>
</dbReference>
<keyword evidence="6 7" id="KW-0472">Membrane</keyword>
<protein>
    <submittedName>
        <fullName evidence="9">Exopolysaccharide biosynthesis polyprenyl glycosylphosphotransferase</fullName>
    </submittedName>
</protein>
<dbReference type="AlphaFoldDB" id="A0AA41K5J3"/>
<feature type="transmembrane region" description="Helical" evidence="7">
    <location>
        <begin position="49"/>
        <end position="66"/>
    </location>
</feature>
<name>A0AA41K5J3_9FIRM</name>
<evidence type="ECO:0000256" key="2">
    <source>
        <dbReference type="ARBA" id="ARBA00006464"/>
    </source>
</evidence>
<evidence type="ECO:0000313" key="10">
    <source>
        <dbReference type="Proteomes" id="UP000708338"/>
    </source>
</evidence>
<keyword evidence="3" id="KW-0808">Transferase</keyword>
<feature type="transmembrane region" description="Helical" evidence="7">
    <location>
        <begin position="110"/>
        <end position="133"/>
    </location>
</feature>
<sequence length="455" mass="53455">MKKYEQYKRLIKFLFSFNAILFVVIVYWFVWNGYYNKIIERPFWRRGNWLIVLLYASLLVFFYKTYGGFKIAYLKKGNLIWSQILSIIFVNIITYIQISLLDQELQSVYPMLFMSLIEFCIVALWANIFQWIYRKMFPPKKLLLVYGDRPAFHLRDKISSREDKYYLEDAVHISMGEEEIMKLTVNYDAIIIGDVPSHERNLLMKLCFKESIRTYSVPKISDILIRTSSELDIFDSPLLLSRNEGLQIEQRFVKRILDIVFSVLGLILSSPFFAVIALMIKCTDRGSVFYRQDRLTQNGKVFSICKFRTMIQDAEKDTGARLASDHDDRILPVGKFLRRTRLDELPQLWNILKGEMSVVGPRPERPELAEEIEKEIPEFHDRLKVKAGLTGYAQIYGKYNTTSYDKLKLDLSYIRKYSVFLDLKLILMTPKIMFMKESTEGVKEDGHNSGVNSML</sequence>
<reference evidence="9" key="1">
    <citation type="journal article" date="2021" name="Gut Microbes">
        <title>A synthetic consortium of 100 gut commensals modulates the composition and function in a colon model of the microbiome of elderly subjects.</title>
        <authorList>
            <person name="Perez M."/>
            <person name="Ntemiri A."/>
            <person name="Tan H."/>
            <person name="Harris H.M.B."/>
            <person name="Roager H.M."/>
            <person name="Ribiere C."/>
            <person name="O'Toole P.W."/>
        </authorList>
    </citation>
    <scope>NUCLEOTIDE SEQUENCE</scope>
    <source>
        <strain evidence="9">MCC335</strain>
    </source>
</reference>
<accession>A0AA41K5J3</accession>
<dbReference type="GO" id="GO:0016780">
    <property type="term" value="F:phosphotransferase activity, for other substituted phosphate groups"/>
    <property type="evidence" value="ECO:0007669"/>
    <property type="project" value="TreeGrafter"/>
</dbReference>
<dbReference type="Pfam" id="PF02397">
    <property type="entry name" value="Bac_transf"/>
    <property type="match status" value="1"/>
</dbReference>
<proteinExistence type="inferred from homology"/>
<evidence type="ECO:0000256" key="4">
    <source>
        <dbReference type="ARBA" id="ARBA00022692"/>
    </source>
</evidence>
<dbReference type="NCBIfam" id="TIGR03025">
    <property type="entry name" value="EPS_sugtrans"/>
    <property type="match status" value="1"/>
</dbReference>
<feature type="transmembrane region" description="Helical" evidence="7">
    <location>
        <begin position="78"/>
        <end position="98"/>
    </location>
</feature>